<evidence type="ECO:0000313" key="2">
    <source>
        <dbReference type="EMBL" id="EFP05161.1"/>
    </source>
</evidence>
<dbReference type="PANTHER" id="PTHR22941:SF6">
    <property type="entry name" value="SERPENTINE RECEPTOR, CLASS H"/>
    <property type="match status" value="1"/>
</dbReference>
<dbReference type="InterPro" id="IPR019422">
    <property type="entry name" value="7TM_GPCR_serpentine_rcpt_Srh"/>
</dbReference>
<feature type="transmembrane region" description="Helical" evidence="1">
    <location>
        <begin position="142"/>
        <end position="160"/>
    </location>
</feature>
<keyword evidence="1" id="KW-0812">Transmembrane</keyword>
<dbReference type="eggNOG" id="ENOG502TGJA">
    <property type="taxonomic scope" value="Eukaryota"/>
</dbReference>
<evidence type="ECO:0000313" key="3">
    <source>
        <dbReference type="Proteomes" id="UP000008281"/>
    </source>
</evidence>
<name>E3MN15_CAERE</name>
<dbReference type="InParanoid" id="E3MN15"/>
<organism evidence="3">
    <name type="scientific">Caenorhabditis remanei</name>
    <name type="common">Caenorhabditis vulgaris</name>
    <dbReference type="NCBI Taxonomy" id="31234"/>
    <lineage>
        <taxon>Eukaryota</taxon>
        <taxon>Metazoa</taxon>
        <taxon>Ecdysozoa</taxon>
        <taxon>Nematoda</taxon>
        <taxon>Chromadorea</taxon>
        <taxon>Rhabditida</taxon>
        <taxon>Rhabditina</taxon>
        <taxon>Rhabditomorpha</taxon>
        <taxon>Rhabditoidea</taxon>
        <taxon>Rhabditidae</taxon>
        <taxon>Peloderinae</taxon>
        <taxon>Caenorhabditis</taxon>
    </lineage>
</organism>
<dbReference type="EMBL" id="DS268458">
    <property type="protein sequence ID" value="EFP05161.1"/>
    <property type="molecule type" value="Genomic_DNA"/>
</dbReference>
<keyword evidence="1" id="KW-1133">Transmembrane helix</keyword>
<protein>
    <submittedName>
        <fullName evidence="2">Uncharacterized protein</fullName>
    </submittedName>
</protein>
<dbReference type="PANTHER" id="PTHR22941">
    <property type="entry name" value="SERPENTINE RECEPTOR"/>
    <property type="match status" value="1"/>
</dbReference>
<feature type="transmembrane region" description="Helical" evidence="1">
    <location>
        <begin position="65"/>
        <end position="91"/>
    </location>
</feature>
<proteinExistence type="predicted"/>
<dbReference type="Proteomes" id="UP000008281">
    <property type="component" value="Unassembled WGS sequence"/>
</dbReference>
<dbReference type="OrthoDB" id="10425469at2759"/>
<feature type="transmembrane region" description="Helical" evidence="1">
    <location>
        <begin position="202"/>
        <end position="225"/>
    </location>
</feature>
<keyword evidence="3" id="KW-1185">Reference proteome</keyword>
<evidence type="ECO:0000256" key="1">
    <source>
        <dbReference type="SAM" id="Phobius"/>
    </source>
</evidence>
<dbReference type="HOGENOM" id="CLU_042960_0_1_1"/>
<dbReference type="AlphaFoldDB" id="E3MN15"/>
<reference evidence="2" key="1">
    <citation type="submission" date="2007-07" db="EMBL/GenBank/DDBJ databases">
        <title>PCAP assembly of the Caenorhabditis remanei genome.</title>
        <authorList>
            <consortium name="The Caenorhabditis remanei Sequencing Consortium"/>
            <person name="Wilson R.K."/>
        </authorList>
    </citation>
    <scope>NUCLEOTIDE SEQUENCE [LARGE SCALE GENOMIC DNA]</scope>
    <source>
        <strain evidence="2">PB4641</strain>
    </source>
</reference>
<keyword evidence="1" id="KW-0472">Membrane</keyword>
<sequence length="347" mass="40547">MSCNQEVSLLENPSFFRNLCFLLTVSEVGITSYTLYLLVFHSPSQMKEMKWYLINMACWTRAMDLMYSLFVIPYFFIPTLVVLPVGVFSLIGVPTQIQLLMLVIIITVTTSGLGSAVVMIFENRFNAIAPPHFRFKIHWRKSFHSVMFLISFSLLISSFMKLEDQNTAKNAYSEYFLCPIPQFFTTAFSFKPVSVPLLITTVLLFSLLILVQVITFACLSFYFLFSLEKSKMSQATRNLQRKFFLTAWLQILTHLAVIVMPMGYTFFSFLLRYRNQSMFKIVFPKEELYFSSRQSVHNINHISWDHYFYFNNFHQPSIQKSCQIVDVSKETSKPKKQHKPECFNGFF</sequence>
<feature type="transmembrane region" description="Helical" evidence="1">
    <location>
        <begin position="15"/>
        <end position="40"/>
    </location>
</feature>
<gene>
    <name evidence="2" type="ORF">CRE_04129</name>
</gene>
<feature type="transmembrane region" description="Helical" evidence="1">
    <location>
        <begin position="97"/>
        <end position="121"/>
    </location>
</feature>
<feature type="transmembrane region" description="Helical" evidence="1">
    <location>
        <begin position="245"/>
        <end position="271"/>
    </location>
</feature>
<dbReference type="FunCoup" id="E3MN15">
    <property type="interactions" value="2"/>
</dbReference>
<dbReference type="InterPro" id="IPR053220">
    <property type="entry name" value="Nematode_rcpt-like_serp_H"/>
</dbReference>
<dbReference type="Pfam" id="PF10318">
    <property type="entry name" value="7TM_GPCR_Srh"/>
    <property type="match status" value="1"/>
</dbReference>
<accession>E3MN15</accession>